<feature type="domain" description="Major facilitator superfamily (MFS) profile" evidence="5">
    <location>
        <begin position="18"/>
        <end position="407"/>
    </location>
</feature>
<dbReference type="Proteomes" id="UP000237662">
    <property type="component" value="Unassembled WGS sequence"/>
</dbReference>
<dbReference type="InterPro" id="IPR011701">
    <property type="entry name" value="MFS"/>
</dbReference>
<evidence type="ECO:0000256" key="3">
    <source>
        <dbReference type="ARBA" id="ARBA00023136"/>
    </source>
</evidence>
<dbReference type="Pfam" id="PF07690">
    <property type="entry name" value="MFS_1"/>
    <property type="match status" value="1"/>
</dbReference>
<reference evidence="6 7" key="1">
    <citation type="submission" date="2018-02" db="EMBL/GenBank/DDBJ databases">
        <title>Genomic Encyclopedia of Archaeal and Bacterial Type Strains, Phase II (KMG-II): from individual species to whole genera.</title>
        <authorList>
            <person name="Goeker M."/>
        </authorList>
    </citation>
    <scope>NUCLEOTIDE SEQUENCE [LARGE SCALE GENOMIC DNA]</scope>
    <source>
        <strain evidence="6 7">DSM 29526</strain>
    </source>
</reference>
<feature type="transmembrane region" description="Helical" evidence="4">
    <location>
        <begin position="108"/>
        <end position="131"/>
    </location>
</feature>
<dbReference type="Gene3D" id="1.20.1250.20">
    <property type="entry name" value="MFS general substrate transporter like domains"/>
    <property type="match status" value="2"/>
</dbReference>
<accession>A0A2S6I0S5</accession>
<dbReference type="GO" id="GO:0022857">
    <property type="term" value="F:transmembrane transporter activity"/>
    <property type="evidence" value="ECO:0007669"/>
    <property type="project" value="InterPro"/>
</dbReference>
<evidence type="ECO:0000259" key="5">
    <source>
        <dbReference type="PROSITE" id="PS50850"/>
    </source>
</evidence>
<dbReference type="InterPro" id="IPR020846">
    <property type="entry name" value="MFS_dom"/>
</dbReference>
<feature type="transmembrane region" description="Helical" evidence="4">
    <location>
        <begin position="21"/>
        <end position="42"/>
    </location>
</feature>
<feature type="transmembrane region" description="Helical" evidence="4">
    <location>
        <begin position="84"/>
        <end position="102"/>
    </location>
</feature>
<feature type="transmembrane region" description="Helical" evidence="4">
    <location>
        <begin position="386"/>
        <end position="404"/>
    </location>
</feature>
<keyword evidence="3 4" id="KW-0472">Membrane</keyword>
<evidence type="ECO:0000256" key="2">
    <source>
        <dbReference type="ARBA" id="ARBA00022989"/>
    </source>
</evidence>
<dbReference type="RefSeq" id="WP_104421303.1">
    <property type="nucleotide sequence ID" value="NZ_PTJC01000007.1"/>
</dbReference>
<protein>
    <submittedName>
        <fullName evidence="6">MFS transporter</fullName>
    </submittedName>
</protein>
<proteinExistence type="predicted"/>
<feature type="transmembrane region" description="Helical" evidence="4">
    <location>
        <begin position="174"/>
        <end position="194"/>
    </location>
</feature>
<organism evidence="6 7">
    <name type="scientific">Neolewinella xylanilytica</name>
    <dbReference type="NCBI Taxonomy" id="1514080"/>
    <lineage>
        <taxon>Bacteria</taxon>
        <taxon>Pseudomonadati</taxon>
        <taxon>Bacteroidota</taxon>
        <taxon>Saprospiria</taxon>
        <taxon>Saprospirales</taxon>
        <taxon>Lewinellaceae</taxon>
        <taxon>Neolewinella</taxon>
    </lineage>
</organism>
<keyword evidence="7" id="KW-1185">Reference proteome</keyword>
<evidence type="ECO:0000313" key="7">
    <source>
        <dbReference type="Proteomes" id="UP000237662"/>
    </source>
</evidence>
<keyword evidence="1 4" id="KW-0812">Transmembrane</keyword>
<dbReference type="InterPro" id="IPR036259">
    <property type="entry name" value="MFS_trans_sf"/>
</dbReference>
<dbReference type="OrthoDB" id="1404228at2"/>
<feature type="transmembrane region" description="Helical" evidence="4">
    <location>
        <begin position="299"/>
        <end position="317"/>
    </location>
</feature>
<dbReference type="PANTHER" id="PTHR11360">
    <property type="entry name" value="MONOCARBOXYLATE TRANSPORTER"/>
    <property type="match status" value="1"/>
</dbReference>
<dbReference type="EMBL" id="PTJC01000007">
    <property type="protein sequence ID" value="PPK84577.1"/>
    <property type="molecule type" value="Genomic_DNA"/>
</dbReference>
<comment type="caution">
    <text evidence="6">The sequence shown here is derived from an EMBL/GenBank/DDBJ whole genome shotgun (WGS) entry which is preliminary data.</text>
</comment>
<dbReference type="SUPFAM" id="SSF103473">
    <property type="entry name" value="MFS general substrate transporter"/>
    <property type="match status" value="1"/>
</dbReference>
<dbReference type="PROSITE" id="PS50850">
    <property type="entry name" value="MFS"/>
    <property type="match status" value="1"/>
</dbReference>
<dbReference type="PANTHER" id="PTHR11360:SF308">
    <property type="entry name" value="BLL3089 PROTEIN"/>
    <property type="match status" value="1"/>
</dbReference>
<dbReference type="InterPro" id="IPR050327">
    <property type="entry name" value="Proton-linked_MCT"/>
</dbReference>
<feature type="transmembrane region" description="Helical" evidence="4">
    <location>
        <begin position="269"/>
        <end position="287"/>
    </location>
</feature>
<sequence length="420" mass="45941">MTDPQPRPGILTRQNGRYLGFGFLHFFFSFVGQTFFISLFVARMTERMDWADNTFAAIYSTVTLAAAFVLPVIGNQVDRLKVRYVSTVAAAFLLIGTALLAFTDHIALLVAGLFIVRLGGQGVLPLIGSTTIGRYFDKRRGRALALSIIGISAAEVLLPPLATYAMTSYGYAPVWLMAGCAVLFVFVPLVWVLVRRYDDFQKAATVAEAQLKRDPGAAEVTSWSRGDVLRDRRFQLVLPIVLFIPFVFTGLVFNQSVIAEERGYTAETMAYGLSTYGLVRVIFLLFGGDLIDRIGPGRLLRFVLMPAVAGLLVLMLVEASWAVPVFFGLMAVSGGTDSVNTPALWAERYGPRFLGSIKSTVRLFVVVSSAAAPILFSYGLGWSLRGWLIILVVYGIACIALAMGERRVDRKGGGMAAERR</sequence>
<feature type="transmembrane region" description="Helical" evidence="4">
    <location>
        <begin position="236"/>
        <end position="257"/>
    </location>
</feature>
<evidence type="ECO:0000256" key="1">
    <source>
        <dbReference type="ARBA" id="ARBA00022692"/>
    </source>
</evidence>
<gene>
    <name evidence="6" type="ORF">CLV84_3739</name>
</gene>
<feature type="transmembrane region" description="Helical" evidence="4">
    <location>
        <begin position="143"/>
        <end position="162"/>
    </location>
</feature>
<evidence type="ECO:0000313" key="6">
    <source>
        <dbReference type="EMBL" id="PPK84577.1"/>
    </source>
</evidence>
<name>A0A2S6I0S5_9BACT</name>
<dbReference type="AlphaFoldDB" id="A0A2S6I0S5"/>
<feature type="transmembrane region" description="Helical" evidence="4">
    <location>
        <begin position="54"/>
        <end position="72"/>
    </location>
</feature>
<keyword evidence="2 4" id="KW-1133">Transmembrane helix</keyword>
<evidence type="ECO:0000256" key="4">
    <source>
        <dbReference type="SAM" id="Phobius"/>
    </source>
</evidence>